<sequence length="1133" mass="129488">MEQITSLEQVRQLMLVQDAKSVNKAQQFNISSFELEKHSLTLDDLLNRGVSIRDDSTPTGWRHITVKDNDFLEFRFKLTKLIAELQKQIEFMMTSSRRVFGNLNGHSICFLVDCSEANFYGDRKMLLKEAFKLLVEEQLLNKTKVQLISFSSNAQTIWNKPMMLAEMKKHEVFDWIDNLVSGTGCNLLEALKLSAKQQDVETVCIILGSRPDQDPDILINYMKEKSVGQARIYHTVDLDSKSYEAKMLMKELSDIDDGKYQSFTEDKNHDMMNSTDTCLLSQELKRALIVLSQLDEISSGGIVKNTIVNIKKNPSEAYKQAQRKEDKERELLRHQYEQLKIHHSVVESRSSKEWLKKQGLKAKGLTLYQVMAPNAYSYVQSYVPSLNKHVTSQIHHKSMVQMEWHDGSLKNVHVDPVILFNYQNHLRSALTVYQKRVEWLQGASRKYYGNIVEKRVVFIVDLSINTQYGLGELHLSLKQLFEDQLTTDMTFNMICIGKSLMFFNEGGLLKATMENVGACWRWFSKLSCGGTRKCLPALSHVCQTYVMEQNGLDGIYLIASGTPNEPLDVLNGYAKEALHGTDVSLNCILFGSVTRLDCLEHYEDIDQVASYLREISHQNNGRFHWIDNQVIVESDDVRLIEEEMSHANNYLNKAVMLFEKLRQKAANSKKEEPVIRPSTANTSSTNRKKRILSPKHTALSSTRLSLVRPSSCRQIKAQPVTNDNNNNKQKKSPWRPSTAHPTVSATPSSENGDTKKVNAKSKRNEATTDAHHIFYTEVGNNIGMVRLPRKSPQSSPPSTISLPDNEEILSSKAWLRKYGLNNLNLLFEKVVSTGKCNHDRVPGLNKSIDARHCIVFPKVELKGVTYHVYSRLKELMTYELNVGKALRRYIKRLEWVLNDSHRVFGVLTEQNIVLVIDLSGSMVQHKANFDQQFTEMVWKQLYNTGKRFNVIVFSTDVTCWKNELMDTSKQNCKELIDWFYSLKCHGTTATMRALQTALSFEEVDAVYLLSDGKPDCSKSHVLRQIANTNMLTKKKIHSIAYHCANNEDSAFLKLLASQTKGRFHLFDGHHDIEEIINTKLIQSNLPVSNTNESDDIRILLNEISNAKQYLQNCKTCLSSVENWQDGQNDTKNE</sequence>
<dbReference type="InterPro" id="IPR036465">
    <property type="entry name" value="vWFA_dom_sf"/>
</dbReference>
<dbReference type="GeneID" id="136815272"/>
<feature type="region of interest" description="Disordered" evidence="1">
    <location>
        <begin position="666"/>
        <end position="772"/>
    </location>
</feature>
<protein>
    <recommendedName>
        <fullName evidence="2">VWFA domain-containing protein</fullName>
    </recommendedName>
</protein>
<feature type="compositionally biased region" description="Polar residues" evidence="1">
    <location>
        <begin position="739"/>
        <end position="751"/>
    </location>
</feature>
<dbReference type="Proteomes" id="UP000594262">
    <property type="component" value="Unplaced"/>
</dbReference>
<feature type="domain" description="VWFA" evidence="2">
    <location>
        <begin position="911"/>
        <end position="1085"/>
    </location>
</feature>
<dbReference type="OrthoDB" id="299997at2759"/>
<evidence type="ECO:0000259" key="2">
    <source>
        <dbReference type="PROSITE" id="PS50234"/>
    </source>
</evidence>
<dbReference type="CDD" id="cd00198">
    <property type="entry name" value="vWFA"/>
    <property type="match status" value="1"/>
</dbReference>
<accession>A0A7M5VH16</accession>
<dbReference type="InterPro" id="IPR002035">
    <property type="entry name" value="VWF_A"/>
</dbReference>
<evidence type="ECO:0000313" key="4">
    <source>
        <dbReference type="Proteomes" id="UP000594262"/>
    </source>
</evidence>
<evidence type="ECO:0000313" key="3">
    <source>
        <dbReference type="EnsemblMetazoa" id="CLYHEMP012679.1"/>
    </source>
</evidence>
<dbReference type="SUPFAM" id="SSF53300">
    <property type="entry name" value="vWA-like"/>
    <property type="match status" value="2"/>
</dbReference>
<dbReference type="SMART" id="SM00327">
    <property type="entry name" value="VWA"/>
    <property type="match status" value="2"/>
</dbReference>
<dbReference type="PANTHER" id="PTHR46478">
    <property type="entry name" value="VON WILLEBRAND FACTOR A DOMAIN-CONTAINING PROTEIN 3A"/>
    <property type="match status" value="1"/>
</dbReference>
<dbReference type="EnsemblMetazoa" id="CLYHEMT012679.1">
    <property type="protein sequence ID" value="CLYHEMP012679.1"/>
    <property type="gene ID" value="CLYHEMG012679"/>
</dbReference>
<reference evidence="3" key="1">
    <citation type="submission" date="2021-01" db="UniProtKB">
        <authorList>
            <consortium name="EnsemblMetazoa"/>
        </authorList>
    </citation>
    <scope>IDENTIFICATION</scope>
</reference>
<dbReference type="AlphaFoldDB" id="A0A7M5VH16"/>
<proteinExistence type="predicted"/>
<evidence type="ECO:0000256" key="1">
    <source>
        <dbReference type="SAM" id="MobiDB-lite"/>
    </source>
</evidence>
<name>A0A7M5VH16_9CNID</name>
<organism evidence="3 4">
    <name type="scientific">Clytia hemisphaerica</name>
    <dbReference type="NCBI Taxonomy" id="252671"/>
    <lineage>
        <taxon>Eukaryota</taxon>
        <taxon>Metazoa</taxon>
        <taxon>Cnidaria</taxon>
        <taxon>Hydrozoa</taxon>
        <taxon>Hydroidolina</taxon>
        <taxon>Leptothecata</taxon>
        <taxon>Obeliida</taxon>
        <taxon>Clytiidae</taxon>
        <taxon>Clytia</taxon>
    </lineage>
</organism>
<dbReference type="Pfam" id="PF13768">
    <property type="entry name" value="VWA_3"/>
    <property type="match status" value="2"/>
</dbReference>
<dbReference type="PANTHER" id="PTHR46478:SF1">
    <property type="entry name" value="VON WILLEBRAND FACTOR A DOMAIN-CONTAINING PROTEIN 3A"/>
    <property type="match status" value="1"/>
</dbReference>
<feature type="compositionally biased region" description="Basic and acidic residues" evidence="1">
    <location>
        <begin position="752"/>
        <end position="772"/>
    </location>
</feature>
<dbReference type="PROSITE" id="PS50234">
    <property type="entry name" value="VWFA"/>
    <property type="match status" value="1"/>
</dbReference>
<dbReference type="Gene3D" id="3.40.50.410">
    <property type="entry name" value="von Willebrand factor, type A domain"/>
    <property type="match status" value="2"/>
</dbReference>
<dbReference type="RefSeq" id="XP_066927816.1">
    <property type="nucleotide sequence ID" value="XM_067071715.1"/>
</dbReference>
<keyword evidence="4" id="KW-1185">Reference proteome</keyword>